<proteinExistence type="predicted"/>
<sequence length="44" mass="4619">MQRKALKMSLPAAVIAVEPEGANGMAAKAVRHGKCTKLFVHSVA</sequence>
<accession>A0A498R3T2</accession>
<dbReference type="AlphaFoldDB" id="A0A498R3T2"/>
<protein>
    <submittedName>
        <fullName evidence="1">Uncharacterized protein</fullName>
    </submittedName>
</protein>
<organism evidence="1 2">
    <name type="scientific">Lucifera butyrica</name>
    <dbReference type="NCBI Taxonomy" id="1351585"/>
    <lineage>
        <taxon>Bacteria</taxon>
        <taxon>Bacillati</taxon>
        <taxon>Bacillota</taxon>
        <taxon>Negativicutes</taxon>
        <taxon>Veillonellales</taxon>
        <taxon>Veillonellaceae</taxon>
        <taxon>Lucifera</taxon>
    </lineage>
</organism>
<dbReference type="EMBL" id="UPPP01000056">
    <property type="protein sequence ID" value="VBB05507.1"/>
    <property type="molecule type" value="Genomic_DNA"/>
</dbReference>
<evidence type="ECO:0000313" key="2">
    <source>
        <dbReference type="Proteomes" id="UP000277811"/>
    </source>
</evidence>
<keyword evidence="2" id="KW-1185">Reference proteome</keyword>
<evidence type="ECO:0000313" key="1">
    <source>
        <dbReference type="EMBL" id="VBB05507.1"/>
    </source>
</evidence>
<name>A0A498R3T2_9FIRM</name>
<reference evidence="1 2" key="1">
    <citation type="submission" date="2018-06" db="EMBL/GenBank/DDBJ databases">
        <authorList>
            <person name="Strepis N."/>
        </authorList>
    </citation>
    <scope>NUCLEOTIDE SEQUENCE [LARGE SCALE GENOMIC DNA]</scope>
    <source>
        <strain evidence="1">LUCI</strain>
    </source>
</reference>
<gene>
    <name evidence="1" type="ORF">LUCI_0717</name>
</gene>
<dbReference type="Proteomes" id="UP000277811">
    <property type="component" value="Unassembled WGS sequence"/>
</dbReference>